<dbReference type="Pfam" id="PF13650">
    <property type="entry name" value="Asp_protease_2"/>
    <property type="match status" value="1"/>
</dbReference>
<accession>A0A3M6THU5</accession>
<dbReference type="InterPro" id="IPR034122">
    <property type="entry name" value="Retropepsin-like_bacterial"/>
</dbReference>
<feature type="non-terminal residue" evidence="3">
    <location>
        <position position="679"/>
    </location>
</feature>
<dbReference type="CDD" id="cd05483">
    <property type="entry name" value="retropepsin_like_bacteria"/>
    <property type="match status" value="1"/>
</dbReference>
<organism evidence="3 4">
    <name type="scientific">Pocillopora damicornis</name>
    <name type="common">Cauliflower coral</name>
    <name type="synonym">Millepora damicornis</name>
    <dbReference type="NCBI Taxonomy" id="46731"/>
    <lineage>
        <taxon>Eukaryota</taxon>
        <taxon>Metazoa</taxon>
        <taxon>Cnidaria</taxon>
        <taxon>Anthozoa</taxon>
        <taxon>Hexacorallia</taxon>
        <taxon>Scleractinia</taxon>
        <taxon>Astrocoeniina</taxon>
        <taxon>Pocilloporidae</taxon>
        <taxon>Pocillopora</taxon>
    </lineage>
</organism>
<comment type="caution">
    <text evidence="3">The sequence shown here is derived from an EMBL/GenBank/DDBJ whole genome shotgun (WGS) entry which is preliminary data.</text>
</comment>
<evidence type="ECO:0008006" key="5">
    <source>
        <dbReference type="Google" id="ProtNLM"/>
    </source>
</evidence>
<dbReference type="Gene3D" id="2.40.70.10">
    <property type="entry name" value="Acid Proteases"/>
    <property type="match status" value="1"/>
</dbReference>
<feature type="coiled-coil region" evidence="1">
    <location>
        <begin position="41"/>
        <end position="138"/>
    </location>
</feature>
<keyword evidence="1" id="KW-0175">Coiled coil</keyword>
<evidence type="ECO:0000313" key="3">
    <source>
        <dbReference type="EMBL" id="RMX40965.1"/>
    </source>
</evidence>
<dbReference type="InterPro" id="IPR021109">
    <property type="entry name" value="Peptidase_aspartic_dom_sf"/>
</dbReference>
<proteinExistence type="predicted"/>
<dbReference type="OrthoDB" id="5987174at2759"/>
<evidence type="ECO:0000256" key="1">
    <source>
        <dbReference type="SAM" id="Coils"/>
    </source>
</evidence>
<gene>
    <name evidence="3" type="ORF">pdam_00014870</name>
</gene>
<sequence>MEEKQKELETELQLLALNRSKTAAIVDKGNLDKILRHKEILKKIVNAIEDLKVDIEKAKLEAGEIVENVQKWSATIEQRTDEADLEISDLTRSLEEAATRAEDYKREKEKTLLDRQREEELEFEKLKLEQKAKIQQTEQAAAKPASKSNVKMPKLIITKYDGTYEKWLSFWNKFEAEIDSSDLPAVTKFAHLKELPERNVCESIDGLPFTSEGYQRAKNILTSNYGKISEIVRAYIDNLNALPVITGSQPSKIHKFCQTLNYNVQSLETLGKLSSCFSMVRGVLDKLPGIKAELVSGKVGWQDWGFTELIRALEEWKAIHPLELAEKASGKPQAQPPPRPPRHRSFYAQEREPARARHACVYCDCVTHRSWECDKITSPAERRQILQNKRLCFNCTGPKHSANNCSSRASCVHCKQKHHSSICDRQVRASQPKNNAGVALTATQDGEKVCHPIVLVKVNGVTCRALLDTGATVSYASGYLLDRLKLRPTRTHTRRIQTIVGVVTKRSEIFNVQASDTDEKYAIPLGVTRIDPLSSEDEFSVLMEQHSLLKALRVCAWVSRFLTYSRNPKPRRVKGPLTTDEMKYQETWWTRRAQEEGRSSKNFEADKLQLNLQPDNNGILECRGRIVGAYPINLPYGNAFTHKLVQRAHLATLHGGVTLTMTKVRETHWIPRQRKLTKK</sequence>
<dbReference type="PANTHER" id="PTHR47331:SF5">
    <property type="entry name" value="RIBONUCLEASE H"/>
    <property type="match status" value="1"/>
</dbReference>
<evidence type="ECO:0000256" key="2">
    <source>
        <dbReference type="SAM" id="MobiDB-lite"/>
    </source>
</evidence>
<dbReference type="AlphaFoldDB" id="A0A3M6THU5"/>
<keyword evidence="4" id="KW-1185">Reference proteome</keyword>
<dbReference type="Pfam" id="PF03564">
    <property type="entry name" value="DUF1759"/>
    <property type="match status" value="1"/>
</dbReference>
<dbReference type="EMBL" id="RCHS01003539">
    <property type="protein sequence ID" value="RMX40965.1"/>
    <property type="molecule type" value="Genomic_DNA"/>
</dbReference>
<reference evidence="3 4" key="1">
    <citation type="journal article" date="2018" name="Sci. Rep.">
        <title>Comparative analysis of the Pocillopora damicornis genome highlights role of immune system in coral evolution.</title>
        <authorList>
            <person name="Cunning R."/>
            <person name="Bay R.A."/>
            <person name="Gillette P."/>
            <person name="Baker A.C."/>
            <person name="Traylor-Knowles N."/>
        </authorList>
    </citation>
    <scope>NUCLEOTIDE SEQUENCE [LARGE SCALE GENOMIC DNA]</scope>
    <source>
        <strain evidence="3">RSMAS</strain>
        <tissue evidence="3">Whole animal</tissue>
    </source>
</reference>
<name>A0A3M6THU5_POCDA</name>
<feature type="region of interest" description="Disordered" evidence="2">
    <location>
        <begin position="326"/>
        <end position="345"/>
    </location>
</feature>
<evidence type="ECO:0000313" key="4">
    <source>
        <dbReference type="Proteomes" id="UP000275408"/>
    </source>
</evidence>
<dbReference type="SUPFAM" id="SSF50630">
    <property type="entry name" value="Acid proteases"/>
    <property type="match status" value="1"/>
</dbReference>
<dbReference type="Proteomes" id="UP000275408">
    <property type="component" value="Unassembled WGS sequence"/>
</dbReference>
<dbReference type="InterPro" id="IPR005312">
    <property type="entry name" value="DUF1759"/>
</dbReference>
<dbReference type="PANTHER" id="PTHR47331">
    <property type="entry name" value="PHD-TYPE DOMAIN-CONTAINING PROTEIN"/>
    <property type="match status" value="1"/>
</dbReference>
<protein>
    <recommendedName>
        <fullName evidence="5">Peptidase A2 domain-containing protein</fullName>
    </recommendedName>
</protein>